<reference evidence="8" key="1">
    <citation type="submission" date="2022-07" db="EMBL/GenBank/DDBJ databases">
        <title>Phylogenomic reconstructions and comparative analyses of Kickxellomycotina fungi.</title>
        <authorList>
            <person name="Reynolds N.K."/>
            <person name="Stajich J.E."/>
            <person name="Barry K."/>
            <person name="Grigoriev I.V."/>
            <person name="Crous P."/>
            <person name="Smith M.E."/>
        </authorList>
    </citation>
    <scope>NUCLEOTIDE SEQUENCE</scope>
    <source>
        <strain evidence="8">NBRC 100468</strain>
    </source>
</reference>
<dbReference type="InterPro" id="IPR003700">
    <property type="entry name" value="Pantoate_hydroxy_MeTrfase"/>
</dbReference>
<feature type="region of interest" description="Disordered" evidence="7">
    <location>
        <begin position="1"/>
        <end position="35"/>
    </location>
</feature>
<keyword evidence="4 6" id="KW-0808">Transferase</keyword>
<evidence type="ECO:0000256" key="3">
    <source>
        <dbReference type="ARBA" id="ARBA00012618"/>
    </source>
</evidence>
<dbReference type="GO" id="GO:0005739">
    <property type="term" value="C:mitochondrion"/>
    <property type="evidence" value="ECO:0007669"/>
    <property type="project" value="TreeGrafter"/>
</dbReference>
<name>A0A9W8A112_9FUNG</name>
<gene>
    <name evidence="8" type="primary">ECM31</name>
    <name evidence="8" type="ORF">H4219_001124</name>
</gene>
<evidence type="ECO:0000256" key="5">
    <source>
        <dbReference type="ARBA" id="ARBA00049172"/>
    </source>
</evidence>
<protein>
    <recommendedName>
        <fullName evidence="3 6">3-methyl-2-oxobutanoate hydroxymethyltransferase</fullName>
        <ecNumber evidence="3 6">2.1.2.11</ecNumber>
    </recommendedName>
</protein>
<proteinExistence type="inferred from homology"/>
<accession>A0A9W8A112</accession>
<dbReference type="GO" id="GO:0000287">
    <property type="term" value="F:magnesium ion binding"/>
    <property type="evidence" value="ECO:0007669"/>
    <property type="project" value="TreeGrafter"/>
</dbReference>
<evidence type="ECO:0000256" key="1">
    <source>
        <dbReference type="ARBA" id="ARBA00005033"/>
    </source>
</evidence>
<evidence type="ECO:0000256" key="2">
    <source>
        <dbReference type="ARBA" id="ARBA00008676"/>
    </source>
</evidence>
<dbReference type="InterPro" id="IPR015813">
    <property type="entry name" value="Pyrv/PenolPyrv_kinase-like_dom"/>
</dbReference>
<organism evidence="8 9">
    <name type="scientific">Mycoemilia scoparia</name>
    <dbReference type="NCBI Taxonomy" id="417184"/>
    <lineage>
        <taxon>Eukaryota</taxon>
        <taxon>Fungi</taxon>
        <taxon>Fungi incertae sedis</taxon>
        <taxon>Zoopagomycota</taxon>
        <taxon>Kickxellomycotina</taxon>
        <taxon>Kickxellomycetes</taxon>
        <taxon>Kickxellales</taxon>
        <taxon>Kickxellaceae</taxon>
        <taxon>Mycoemilia</taxon>
    </lineage>
</organism>
<comment type="similarity">
    <text evidence="2 6">Belongs to the PanB family.</text>
</comment>
<dbReference type="PANTHER" id="PTHR20881:SF0">
    <property type="entry name" value="3-METHYL-2-OXOBUTANOATE HYDROXYMETHYLTRANSFERASE"/>
    <property type="match status" value="1"/>
</dbReference>
<evidence type="ECO:0000256" key="4">
    <source>
        <dbReference type="ARBA" id="ARBA00022679"/>
    </source>
</evidence>
<comment type="pathway">
    <text evidence="1 6">Cofactor biosynthesis; (R)-pantothenate biosynthesis; (R)-pantoate from 3-methyl-2-oxobutanoate: step 1/2.</text>
</comment>
<feature type="compositionally biased region" description="Basic and acidic residues" evidence="7">
    <location>
        <begin position="339"/>
        <end position="348"/>
    </location>
</feature>
<dbReference type="InterPro" id="IPR040442">
    <property type="entry name" value="Pyrv_kinase-like_dom_sf"/>
</dbReference>
<dbReference type="PANTHER" id="PTHR20881">
    <property type="entry name" value="3-METHYL-2-OXOBUTANOATE HYDROXYMETHYLTRANSFERASE"/>
    <property type="match status" value="1"/>
</dbReference>
<dbReference type="AlphaFoldDB" id="A0A9W8A112"/>
<dbReference type="GO" id="GO:0015940">
    <property type="term" value="P:pantothenate biosynthetic process"/>
    <property type="evidence" value="ECO:0007669"/>
    <property type="project" value="UniProtKB-KW"/>
</dbReference>
<comment type="function">
    <text evidence="6">Catalyzes the reversible reaction in which hydroxymethyl group from 5,10-methylenetetrahydrofolate is transferred onto alpha-ketoisovalerate to form ketopantoate.</text>
</comment>
<comment type="caution">
    <text evidence="8">The sequence shown here is derived from an EMBL/GenBank/DDBJ whole genome shotgun (WGS) entry which is preliminary data.</text>
</comment>
<keyword evidence="6" id="KW-0566">Pantothenate biosynthesis</keyword>
<evidence type="ECO:0000256" key="7">
    <source>
        <dbReference type="SAM" id="MobiDB-lite"/>
    </source>
</evidence>
<dbReference type="HAMAP" id="MF_00156">
    <property type="entry name" value="PanB"/>
    <property type="match status" value="1"/>
</dbReference>
<dbReference type="EMBL" id="JANBPU010000010">
    <property type="protein sequence ID" value="KAJ1920725.1"/>
    <property type="molecule type" value="Genomic_DNA"/>
</dbReference>
<dbReference type="Gene3D" id="3.20.20.60">
    <property type="entry name" value="Phosphoenolpyruvate-binding domains"/>
    <property type="match status" value="1"/>
</dbReference>
<dbReference type="Proteomes" id="UP001150538">
    <property type="component" value="Unassembled WGS sequence"/>
</dbReference>
<evidence type="ECO:0000313" key="9">
    <source>
        <dbReference type="Proteomes" id="UP001150538"/>
    </source>
</evidence>
<dbReference type="OrthoDB" id="425211at2759"/>
<dbReference type="SUPFAM" id="SSF51621">
    <property type="entry name" value="Phosphoenolpyruvate/pyruvate domain"/>
    <property type="match status" value="1"/>
</dbReference>
<feature type="compositionally biased region" description="Low complexity" evidence="7">
    <location>
        <begin position="326"/>
        <end position="335"/>
    </location>
</feature>
<dbReference type="EC" id="2.1.2.11" evidence="3 6"/>
<dbReference type="NCBIfam" id="TIGR00222">
    <property type="entry name" value="panB"/>
    <property type="match status" value="1"/>
</dbReference>
<dbReference type="FunFam" id="3.20.20.60:FF:000003">
    <property type="entry name" value="3-methyl-2-oxobutanoate hydroxymethyltransferase"/>
    <property type="match status" value="1"/>
</dbReference>
<dbReference type="NCBIfam" id="NF001452">
    <property type="entry name" value="PRK00311.1"/>
    <property type="match status" value="1"/>
</dbReference>
<evidence type="ECO:0000256" key="6">
    <source>
        <dbReference type="RuleBase" id="RU362100"/>
    </source>
</evidence>
<keyword evidence="9" id="KW-1185">Reference proteome</keyword>
<dbReference type="Pfam" id="PF02548">
    <property type="entry name" value="Pantoate_transf"/>
    <property type="match status" value="1"/>
</dbReference>
<feature type="compositionally biased region" description="Low complexity" evidence="7">
    <location>
        <begin position="25"/>
        <end position="35"/>
    </location>
</feature>
<dbReference type="GO" id="GO:0003864">
    <property type="term" value="F:3-methyl-2-oxobutanoate hydroxymethyltransferase activity"/>
    <property type="evidence" value="ECO:0007669"/>
    <property type="project" value="UniProtKB-EC"/>
</dbReference>
<dbReference type="CDD" id="cd06557">
    <property type="entry name" value="KPHMT-like"/>
    <property type="match status" value="1"/>
</dbReference>
<evidence type="ECO:0000313" key="8">
    <source>
        <dbReference type="EMBL" id="KAJ1920725.1"/>
    </source>
</evidence>
<sequence length="348" mass="37397">MSHTTGLKKAWTGMSYSTRPLPPKSAATQGTGAAAPPSKVTIQTLKKLYKDNVPISVVTAYDYPSAVLAENSGIDVILVGDSLAMVALGYKDTSEITLDEMIHHTKAVSRGAQRPWLVADLPFGCYHASTEQAILSSVKMVKEGRAEAVKIEGGKRMARRIEAIVKDVGIPVVGHIGLTPQTAVSLGGFRVQGRTLNGAKQLVQDALALQEAGCSLIVLEAMPSPVAESITNLLDTPTIGIGAGPYTSGQVLVFSDMLGMFDRFMPKFCKQYVNMGQQIEQALSTFAKEVQDGEFPKLGQHTYNMPPLVEEQWKEFIHNEFGVEPTASSTTSSDSINTNKKEPVAEAN</sequence>
<comment type="catalytic activity">
    <reaction evidence="5 6">
        <text>(6R)-5,10-methylene-5,6,7,8-tetrahydrofolate + 3-methyl-2-oxobutanoate + H2O = 2-dehydropantoate + (6S)-5,6,7,8-tetrahydrofolate</text>
        <dbReference type="Rhea" id="RHEA:11824"/>
        <dbReference type="ChEBI" id="CHEBI:11561"/>
        <dbReference type="ChEBI" id="CHEBI:11851"/>
        <dbReference type="ChEBI" id="CHEBI:15377"/>
        <dbReference type="ChEBI" id="CHEBI:15636"/>
        <dbReference type="ChEBI" id="CHEBI:57453"/>
        <dbReference type="EC" id="2.1.2.11"/>
    </reaction>
</comment>
<feature type="region of interest" description="Disordered" evidence="7">
    <location>
        <begin position="324"/>
        <end position="348"/>
    </location>
</feature>